<gene>
    <name evidence="6" type="ORF">DFR29_101323</name>
</gene>
<reference evidence="6 7" key="1">
    <citation type="submission" date="2019-03" db="EMBL/GenBank/DDBJ databases">
        <title>Genomic Encyclopedia of Type Strains, Phase IV (KMG-IV): sequencing the most valuable type-strain genomes for metagenomic binning, comparative biology and taxonomic classification.</title>
        <authorList>
            <person name="Goeker M."/>
        </authorList>
    </citation>
    <scope>NUCLEOTIDE SEQUENCE [LARGE SCALE GENOMIC DNA]</scope>
    <source>
        <strain evidence="6 7">DSM 21667</strain>
    </source>
</reference>
<evidence type="ECO:0000256" key="4">
    <source>
        <dbReference type="SAM" id="MobiDB-lite"/>
    </source>
</evidence>
<organism evidence="6 7">
    <name type="scientific">Tahibacter aquaticus</name>
    <dbReference type="NCBI Taxonomy" id="520092"/>
    <lineage>
        <taxon>Bacteria</taxon>
        <taxon>Pseudomonadati</taxon>
        <taxon>Pseudomonadota</taxon>
        <taxon>Gammaproteobacteria</taxon>
        <taxon>Lysobacterales</taxon>
        <taxon>Rhodanobacteraceae</taxon>
        <taxon>Tahibacter</taxon>
    </lineage>
</organism>
<accession>A0A4R6Z9V1</accession>
<keyword evidence="5" id="KW-1133">Transmembrane helix</keyword>
<dbReference type="OrthoDB" id="5767514at2"/>
<dbReference type="PROSITE" id="PS00409">
    <property type="entry name" value="PROKAR_NTER_METHYL"/>
    <property type="match status" value="1"/>
</dbReference>
<proteinExistence type="inferred from homology"/>
<dbReference type="Pfam" id="PF07963">
    <property type="entry name" value="N_methyl"/>
    <property type="match status" value="1"/>
</dbReference>
<evidence type="ECO:0000313" key="7">
    <source>
        <dbReference type="Proteomes" id="UP000295293"/>
    </source>
</evidence>
<evidence type="ECO:0000256" key="2">
    <source>
        <dbReference type="ARBA" id="ARBA00022481"/>
    </source>
</evidence>
<comment type="caution">
    <text evidence="6">The sequence shown here is derived from an EMBL/GenBank/DDBJ whole genome shotgun (WGS) entry which is preliminary data.</text>
</comment>
<keyword evidence="2" id="KW-0488">Methylation</keyword>
<keyword evidence="7" id="KW-1185">Reference proteome</keyword>
<name>A0A4R6Z9V1_9GAMM</name>
<dbReference type="InterPro" id="IPR045584">
    <property type="entry name" value="Pilin-like"/>
</dbReference>
<dbReference type="NCBIfam" id="TIGR02532">
    <property type="entry name" value="IV_pilin_GFxxxE"/>
    <property type="match status" value="1"/>
</dbReference>
<keyword evidence="3" id="KW-0281">Fimbrium</keyword>
<evidence type="ECO:0000256" key="3">
    <source>
        <dbReference type="RuleBase" id="RU000389"/>
    </source>
</evidence>
<evidence type="ECO:0000313" key="6">
    <source>
        <dbReference type="EMBL" id="TDR48700.1"/>
    </source>
</evidence>
<dbReference type="InterPro" id="IPR001082">
    <property type="entry name" value="Pilin"/>
</dbReference>
<dbReference type="InterPro" id="IPR012902">
    <property type="entry name" value="N_methyl_site"/>
</dbReference>
<feature type="transmembrane region" description="Helical" evidence="5">
    <location>
        <begin position="7"/>
        <end position="31"/>
    </location>
</feature>
<evidence type="ECO:0000256" key="5">
    <source>
        <dbReference type="SAM" id="Phobius"/>
    </source>
</evidence>
<dbReference type="SUPFAM" id="SSF54523">
    <property type="entry name" value="Pili subunits"/>
    <property type="match status" value="1"/>
</dbReference>
<dbReference type="RefSeq" id="WP_133816815.1">
    <property type="nucleotide sequence ID" value="NZ_SNZH01000001.1"/>
</dbReference>
<dbReference type="Gene3D" id="3.30.700.10">
    <property type="entry name" value="Glycoprotein, Type 4 Pilin"/>
    <property type="match status" value="1"/>
</dbReference>
<keyword evidence="5" id="KW-0472">Membrane</keyword>
<dbReference type="EMBL" id="SNZH01000001">
    <property type="protein sequence ID" value="TDR48700.1"/>
    <property type="molecule type" value="Genomic_DNA"/>
</dbReference>
<dbReference type="GO" id="GO:0009289">
    <property type="term" value="C:pilus"/>
    <property type="evidence" value="ECO:0007669"/>
    <property type="project" value="InterPro"/>
</dbReference>
<sequence>MKMINKGFTLIELMIVVAIVAILAAIALPAYQDYTVRSKISEGLVGASAAKVSVAEGFQSGGAVGLAAAAEAYKVANTATSSKYVREINIDAVTGMITFIVEANANNGIPAGEAGKILTFTPYAMGLGAGAGKALSDPDARGSIDWGCGSQTSKTATARKLTPQVPGTLTPKYAPSECR</sequence>
<evidence type="ECO:0000256" key="1">
    <source>
        <dbReference type="ARBA" id="ARBA00005233"/>
    </source>
</evidence>
<keyword evidence="5" id="KW-0812">Transmembrane</keyword>
<dbReference type="AlphaFoldDB" id="A0A4R6Z9V1"/>
<feature type="region of interest" description="Disordered" evidence="4">
    <location>
        <begin position="147"/>
        <end position="179"/>
    </location>
</feature>
<dbReference type="Proteomes" id="UP000295293">
    <property type="component" value="Unassembled WGS sequence"/>
</dbReference>
<comment type="similarity">
    <text evidence="1 3">Belongs to the N-Me-Phe pilin family.</text>
</comment>
<dbReference type="Pfam" id="PF00114">
    <property type="entry name" value="Pilin"/>
    <property type="match status" value="1"/>
</dbReference>
<dbReference type="GO" id="GO:0007155">
    <property type="term" value="P:cell adhesion"/>
    <property type="evidence" value="ECO:0007669"/>
    <property type="project" value="InterPro"/>
</dbReference>
<protein>
    <submittedName>
        <fullName evidence="6">Type IV pilus assembly protein PilA</fullName>
    </submittedName>
</protein>